<feature type="region of interest" description="Disordered" evidence="9">
    <location>
        <begin position="589"/>
        <end position="666"/>
    </location>
</feature>
<feature type="transmembrane region" description="Helical" evidence="10">
    <location>
        <begin position="314"/>
        <end position="338"/>
    </location>
</feature>
<dbReference type="Proteomes" id="UP001212152">
    <property type="component" value="Unassembled WGS sequence"/>
</dbReference>
<keyword evidence="3 10" id="KW-1133">Transmembrane helix</keyword>
<feature type="transmembrane region" description="Helical" evidence="10">
    <location>
        <begin position="481"/>
        <end position="504"/>
    </location>
</feature>
<evidence type="ECO:0000313" key="13">
    <source>
        <dbReference type="EMBL" id="KAJ3170077.1"/>
    </source>
</evidence>
<dbReference type="InterPro" id="IPR005064">
    <property type="entry name" value="BUG"/>
</dbReference>
<feature type="transmembrane region" description="Helical" evidence="10">
    <location>
        <begin position="383"/>
        <end position="407"/>
    </location>
</feature>
<keyword evidence="4" id="KW-0297">G-protein coupled receptor</keyword>
<evidence type="ECO:0000259" key="12">
    <source>
        <dbReference type="PROSITE" id="PS50259"/>
    </source>
</evidence>
<feature type="compositionally biased region" description="Low complexity" evidence="9">
    <location>
        <begin position="627"/>
        <end position="642"/>
    </location>
</feature>
<dbReference type="Pfam" id="PF00003">
    <property type="entry name" value="7tm_3"/>
    <property type="match status" value="1"/>
</dbReference>
<evidence type="ECO:0000256" key="8">
    <source>
        <dbReference type="ARBA" id="ARBA00023224"/>
    </source>
</evidence>
<keyword evidence="11" id="KW-0732">Signal</keyword>
<feature type="domain" description="G-protein coupled receptors family 3 profile" evidence="12">
    <location>
        <begin position="316"/>
        <end position="587"/>
    </location>
</feature>
<dbReference type="GO" id="GO:0004965">
    <property type="term" value="F:G protein-coupled GABA receptor activity"/>
    <property type="evidence" value="ECO:0007669"/>
    <property type="project" value="InterPro"/>
</dbReference>
<evidence type="ECO:0000256" key="9">
    <source>
        <dbReference type="SAM" id="MobiDB-lite"/>
    </source>
</evidence>
<dbReference type="InterPro" id="IPR042100">
    <property type="entry name" value="Bug_dom1"/>
</dbReference>
<keyword evidence="14" id="KW-1185">Reference proteome</keyword>
<dbReference type="CDD" id="cd15047">
    <property type="entry name" value="7tmC_GABA-B-like"/>
    <property type="match status" value="1"/>
</dbReference>
<feature type="transmembrane region" description="Helical" evidence="10">
    <location>
        <begin position="544"/>
        <end position="565"/>
    </location>
</feature>
<dbReference type="InterPro" id="IPR002455">
    <property type="entry name" value="GPCR3_GABA-B"/>
</dbReference>
<keyword evidence="8" id="KW-0807">Transducer</keyword>
<dbReference type="InterPro" id="IPR017978">
    <property type="entry name" value="GPCR_3_C"/>
</dbReference>
<feature type="signal peptide" evidence="11">
    <location>
        <begin position="1"/>
        <end position="20"/>
    </location>
</feature>
<organism evidence="13 14">
    <name type="scientific">Geranomyces variabilis</name>
    <dbReference type="NCBI Taxonomy" id="109894"/>
    <lineage>
        <taxon>Eukaryota</taxon>
        <taxon>Fungi</taxon>
        <taxon>Fungi incertae sedis</taxon>
        <taxon>Chytridiomycota</taxon>
        <taxon>Chytridiomycota incertae sedis</taxon>
        <taxon>Chytridiomycetes</taxon>
        <taxon>Spizellomycetales</taxon>
        <taxon>Powellomycetaceae</taxon>
        <taxon>Geranomyces</taxon>
    </lineage>
</organism>
<protein>
    <recommendedName>
        <fullName evidence="12">G-protein coupled receptors family 3 profile domain-containing protein</fullName>
    </recommendedName>
</protein>
<dbReference type="GO" id="GO:0038039">
    <property type="term" value="C:G protein-coupled receptor heterodimeric complex"/>
    <property type="evidence" value="ECO:0007669"/>
    <property type="project" value="TreeGrafter"/>
</dbReference>
<dbReference type="PROSITE" id="PS50259">
    <property type="entry name" value="G_PROTEIN_RECEP_F3_4"/>
    <property type="match status" value="1"/>
</dbReference>
<evidence type="ECO:0000256" key="3">
    <source>
        <dbReference type="ARBA" id="ARBA00022989"/>
    </source>
</evidence>
<evidence type="ECO:0000256" key="1">
    <source>
        <dbReference type="ARBA" id="ARBA00004141"/>
    </source>
</evidence>
<evidence type="ECO:0000256" key="5">
    <source>
        <dbReference type="ARBA" id="ARBA00023136"/>
    </source>
</evidence>
<feature type="transmembrane region" description="Helical" evidence="10">
    <location>
        <begin position="350"/>
        <end position="371"/>
    </location>
</feature>
<dbReference type="GO" id="GO:0007214">
    <property type="term" value="P:gamma-aminobutyric acid signaling pathway"/>
    <property type="evidence" value="ECO:0007669"/>
    <property type="project" value="TreeGrafter"/>
</dbReference>
<feature type="transmembrane region" description="Helical" evidence="10">
    <location>
        <begin position="516"/>
        <end position="538"/>
    </location>
</feature>
<accession>A0AAD5TET2</accession>
<feature type="region of interest" description="Disordered" evidence="9">
    <location>
        <begin position="728"/>
        <end position="750"/>
    </location>
</feature>
<evidence type="ECO:0000313" key="14">
    <source>
        <dbReference type="Proteomes" id="UP001212152"/>
    </source>
</evidence>
<dbReference type="PRINTS" id="PR01176">
    <property type="entry name" value="GABABRECEPTR"/>
</dbReference>
<dbReference type="Pfam" id="PF03401">
    <property type="entry name" value="TctC"/>
    <property type="match status" value="1"/>
</dbReference>
<evidence type="ECO:0000256" key="11">
    <source>
        <dbReference type="SAM" id="SignalP"/>
    </source>
</evidence>
<dbReference type="EMBL" id="JADGJQ010000099">
    <property type="protein sequence ID" value="KAJ3170077.1"/>
    <property type="molecule type" value="Genomic_DNA"/>
</dbReference>
<keyword evidence="7" id="KW-0325">Glycoprotein</keyword>
<proteinExistence type="predicted"/>
<evidence type="ECO:0000256" key="10">
    <source>
        <dbReference type="SAM" id="Phobius"/>
    </source>
</evidence>
<feature type="compositionally biased region" description="Polar residues" evidence="9">
    <location>
        <begin position="605"/>
        <end position="626"/>
    </location>
</feature>
<reference evidence="13" key="1">
    <citation type="submission" date="2020-05" db="EMBL/GenBank/DDBJ databases">
        <title>Phylogenomic resolution of chytrid fungi.</title>
        <authorList>
            <person name="Stajich J.E."/>
            <person name="Amses K."/>
            <person name="Simmons R."/>
            <person name="Seto K."/>
            <person name="Myers J."/>
            <person name="Bonds A."/>
            <person name="Quandt C.A."/>
            <person name="Barry K."/>
            <person name="Liu P."/>
            <person name="Grigoriev I."/>
            <person name="Longcore J.E."/>
            <person name="James T.Y."/>
        </authorList>
    </citation>
    <scope>NUCLEOTIDE SEQUENCE</scope>
    <source>
        <strain evidence="13">JEL0379</strain>
    </source>
</reference>
<evidence type="ECO:0000256" key="2">
    <source>
        <dbReference type="ARBA" id="ARBA00022692"/>
    </source>
</evidence>
<evidence type="ECO:0000256" key="4">
    <source>
        <dbReference type="ARBA" id="ARBA00023040"/>
    </source>
</evidence>
<gene>
    <name evidence="13" type="ORF">HDU87_008852</name>
</gene>
<name>A0AAD5TET2_9FUNG</name>
<keyword evidence="6" id="KW-0675">Receptor</keyword>
<comment type="caution">
    <text evidence="13">The sequence shown here is derived from an EMBL/GenBank/DDBJ whole genome shotgun (WGS) entry which is preliminary data.</text>
</comment>
<dbReference type="PANTHER" id="PTHR10519">
    <property type="entry name" value="GABA-B RECEPTOR"/>
    <property type="match status" value="1"/>
</dbReference>
<evidence type="ECO:0000256" key="7">
    <source>
        <dbReference type="ARBA" id="ARBA00023180"/>
    </source>
</evidence>
<dbReference type="PANTHER" id="PTHR10519:SF20">
    <property type="entry name" value="G-PROTEIN COUPLED RECEPTOR 156-RELATED"/>
    <property type="match status" value="1"/>
</dbReference>
<feature type="chain" id="PRO_5042167061" description="G-protein coupled receptors family 3 profile domain-containing protein" evidence="11">
    <location>
        <begin position="21"/>
        <end position="750"/>
    </location>
</feature>
<evidence type="ECO:0000256" key="6">
    <source>
        <dbReference type="ARBA" id="ARBA00023170"/>
    </source>
</evidence>
<comment type="subcellular location">
    <subcellularLocation>
        <location evidence="1">Membrane</location>
        <topology evidence="1">Multi-pass membrane protein</topology>
    </subcellularLocation>
</comment>
<sequence length="750" mass="80146">MLTSTLIAASVLVAAGTVSAGSWPYGKVQFTVPFAKGGGSASIAELANPFIPHSTLVYNAANSGADAWSKMRNDPKDGSVITLINLPHIWLQPIALPGANYTSDEIVISYLNSYTPLVLLVSANSTIQNWGDFVKFCNVQKGCVVSGAGAGTVFELGTKRLSQLARLPLSYESAGTGANAAISAVLAGNYTAAWTTTPVVFNRPDLRVLAISAEFEFPQIVAPTFKELGINYVDGIYRGVGLPRGTNDSVLQDVSDQFNAINRNMSFIPLVQASGAVEIFMGYGSVALQSFTSSYQSQVMSAMYPVPPISQGSLYAMMFLGALGLFMTLLAFIFAAIYRTTPIIKGSSWFFNNVIMLGIVLMYVSVIVLSIQQPLSGVTQRTITIGCGALPWLLGLGFDITFSAIIVKCYRLYRLFLFSASSVIQFDASNFAILKWVLAICSTNAAIYAIWTAQDPLTATLISLDGDQTFYYSCSSAHAPAYLGVILAGKYAMLLVCIYFSVKLRDLNAVLNESKAIAFATFSTSFILTVCIGVYSMVGNFQGRYIVSAGGVWIATTCLLFALFLPKLSIVVLSPEHNTLEHVNKLLKSTDSRGGMSSDEKSTRPQRSNNAGGTATLGNLQSNNELSSTGNIGSMGSMGSMGALSPVTSPKTRRASMDPNAPVVGPPIYVTEGKQLAREHRDRISALSRVIGNTAAAGRIADFHAHVARLSGFAARIKVMNPNKSRAMSVPDIAPSSPMKSRAIEEEEDV</sequence>
<keyword evidence="2 10" id="KW-0812">Transmembrane</keyword>
<dbReference type="AlphaFoldDB" id="A0AAD5TET2"/>
<keyword evidence="5 10" id="KW-0472">Membrane</keyword>
<dbReference type="Gene3D" id="3.40.190.10">
    <property type="entry name" value="Periplasmic binding protein-like II"/>
    <property type="match status" value="1"/>
</dbReference>
<dbReference type="Gene3D" id="3.40.190.150">
    <property type="entry name" value="Bordetella uptake gene, domain 1"/>
    <property type="match status" value="1"/>
</dbReference>